<dbReference type="AlphaFoldDB" id="S3BLF4"/>
<evidence type="ECO:0000256" key="7">
    <source>
        <dbReference type="SAM" id="MobiDB-lite"/>
    </source>
</evidence>
<evidence type="ECO:0000256" key="2">
    <source>
        <dbReference type="ARBA" id="ARBA00023012"/>
    </source>
</evidence>
<feature type="domain" description="Response regulatory" evidence="9">
    <location>
        <begin position="19"/>
        <end position="133"/>
    </location>
</feature>
<dbReference type="PATRIC" id="fig|1203554.3.peg.288"/>
<evidence type="ECO:0000259" key="9">
    <source>
        <dbReference type="PROSITE" id="PS50110"/>
    </source>
</evidence>
<dbReference type="CDD" id="cd06170">
    <property type="entry name" value="LuxR_C_like"/>
    <property type="match status" value="1"/>
</dbReference>
<organism evidence="10 11">
    <name type="scientific">Sutterella wadsworthensis HGA0223</name>
    <dbReference type="NCBI Taxonomy" id="1203554"/>
    <lineage>
        <taxon>Bacteria</taxon>
        <taxon>Pseudomonadati</taxon>
        <taxon>Pseudomonadota</taxon>
        <taxon>Betaproteobacteria</taxon>
        <taxon>Burkholderiales</taxon>
        <taxon>Sutterellaceae</taxon>
        <taxon>Sutterella</taxon>
    </lineage>
</organism>
<evidence type="ECO:0000256" key="5">
    <source>
        <dbReference type="ARBA" id="ARBA00023163"/>
    </source>
</evidence>
<dbReference type="eggNOG" id="COG4566">
    <property type="taxonomic scope" value="Bacteria"/>
</dbReference>
<evidence type="ECO:0000256" key="4">
    <source>
        <dbReference type="ARBA" id="ARBA00023125"/>
    </source>
</evidence>
<protein>
    <submittedName>
        <fullName evidence="10">Uncharacterized protein</fullName>
    </submittedName>
</protein>
<dbReference type="RefSeq" id="WP_016473736.1">
    <property type="nucleotide sequence ID" value="NZ_KE150480.1"/>
</dbReference>
<dbReference type="HOGENOM" id="CLU_000445_90_4_4"/>
<dbReference type="GO" id="GO:0003677">
    <property type="term" value="F:DNA binding"/>
    <property type="evidence" value="ECO:0007669"/>
    <property type="project" value="UniProtKB-KW"/>
</dbReference>
<feature type="domain" description="HTH luxR-type" evidence="8">
    <location>
        <begin position="149"/>
        <end position="214"/>
    </location>
</feature>
<keyword evidence="4" id="KW-0238">DNA-binding</keyword>
<keyword evidence="11" id="KW-1185">Reference proteome</keyword>
<dbReference type="GO" id="GO:0000160">
    <property type="term" value="P:phosphorelay signal transduction system"/>
    <property type="evidence" value="ECO:0007669"/>
    <property type="project" value="UniProtKB-KW"/>
</dbReference>
<dbReference type="InterPro" id="IPR011006">
    <property type="entry name" value="CheY-like_superfamily"/>
</dbReference>
<dbReference type="PRINTS" id="PR00038">
    <property type="entry name" value="HTHLUXR"/>
</dbReference>
<dbReference type="Gene3D" id="1.10.10.10">
    <property type="entry name" value="Winged helix-like DNA-binding domain superfamily/Winged helix DNA-binding domain"/>
    <property type="match status" value="1"/>
</dbReference>
<keyword evidence="3" id="KW-0805">Transcription regulation</keyword>
<proteinExistence type="predicted"/>
<accession>S3BLF4</accession>
<comment type="caution">
    <text evidence="10">The sequence shown here is derived from an EMBL/GenBank/DDBJ whole genome shotgun (WGS) entry which is preliminary data.</text>
</comment>
<evidence type="ECO:0000313" key="10">
    <source>
        <dbReference type="EMBL" id="EPE02074.1"/>
    </source>
</evidence>
<dbReference type="Proteomes" id="UP000014400">
    <property type="component" value="Unassembled WGS sequence"/>
</dbReference>
<evidence type="ECO:0000259" key="8">
    <source>
        <dbReference type="PROSITE" id="PS50043"/>
    </source>
</evidence>
<feature type="modified residue" description="4-aspartylphosphate" evidence="6">
    <location>
        <position position="68"/>
    </location>
</feature>
<reference evidence="10 11" key="1">
    <citation type="submission" date="2013-04" db="EMBL/GenBank/DDBJ databases">
        <title>The Genome Sequence of Sutterella wadsworthensis HGA0223.</title>
        <authorList>
            <consortium name="The Broad Institute Genomics Platform"/>
            <person name="Earl A."/>
            <person name="Ward D."/>
            <person name="Feldgarden M."/>
            <person name="Gevers D."/>
            <person name="Schmidt T.M."/>
            <person name="Dover J."/>
            <person name="Dai D."/>
            <person name="Walker B."/>
            <person name="Young S."/>
            <person name="Zeng Q."/>
            <person name="Gargeya S."/>
            <person name="Fitzgerald M."/>
            <person name="Haas B."/>
            <person name="Abouelleil A."/>
            <person name="Allen A.W."/>
            <person name="Alvarado L."/>
            <person name="Arachchi H.M."/>
            <person name="Berlin A.M."/>
            <person name="Chapman S.B."/>
            <person name="Gainer-Dewar J."/>
            <person name="Goldberg J."/>
            <person name="Griggs A."/>
            <person name="Gujja S."/>
            <person name="Hansen M."/>
            <person name="Howarth C."/>
            <person name="Imamovic A."/>
            <person name="Ireland A."/>
            <person name="Larimer J."/>
            <person name="McCowan C."/>
            <person name="Murphy C."/>
            <person name="Pearson M."/>
            <person name="Poon T.W."/>
            <person name="Priest M."/>
            <person name="Roberts A."/>
            <person name="Saif S."/>
            <person name="Shea T."/>
            <person name="Sisk P."/>
            <person name="Sykes S."/>
            <person name="Wortman J."/>
            <person name="Nusbaum C."/>
            <person name="Birren B."/>
        </authorList>
    </citation>
    <scope>NUCLEOTIDE SEQUENCE [LARGE SCALE GENOMIC DNA]</scope>
    <source>
        <strain evidence="10 11">HGA0223</strain>
    </source>
</reference>
<feature type="compositionally biased region" description="Basic and acidic residues" evidence="7">
    <location>
        <begin position="257"/>
        <end position="269"/>
    </location>
</feature>
<feature type="region of interest" description="Disordered" evidence="7">
    <location>
        <begin position="257"/>
        <end position="287"/>
    </location>
</feature>
<feature type="compositionally biased region" description="Low complexity" evidence="7">
    <location>
        <begin position="276"/>
        <end position="287"/>
    </location>
</feature>
<dbReference type="GO" id="GO:0006355">
    <property type="term" value="P:regulation of DNA-templated transcription"/>
    <property type="evidence" value="ECO:0007669"/>
    <property type="project" value="InterPro"/>
</dbReference>
<dbReference type="SUPFAM" id="SSF52172">
    <property type="entry name" value="CheY-like"/>
    <property type="match status" value="1"/>
</dbReference>
<sequence length="287" mass="32266">MMPNYDYSKDLTSDNKNGLVYVIDDDADVRESIKWLLESTNYRVEDYESGETFIAQFNESVPSVILCDLRMPGMSGADVQDHLMRRRIDAPFIFITGHGDVPQAVQAFKKGAMDFIQKPFQQPQLQKLVDRAMRTAKELFARRQTLAANRALIEKLTPREQQVLERIVNGRLNKQIADDLGISIKTVEAHRASIMDKTASGTVADLMRVVVKSELYPKISSTLAEAVAALPSRLAETGLPHTEEHVEHLRRLDHELRESEAERERREAEAAVTGINSSMNGSSNSLL</sequence>
<dbReference type="Gene3D" id="3.40.50.2300">
    <property type="match status" value="1"/>
</dbReference>
<keyword evidence="5" id="KW-0804">Transcription</keyword>
<keyword evidence="1 6" id="KW-0597">Phosphoprotein</keyword>
<dbReference type="PANTHER" id="PTHR44688">
    <property type="entry name" value="DNA-BINDING TRANSCRIPTIONAL ACTIVATOR DEVR_DOSR"/>
    <property type="match status" value="1"/>
</dbReference>
<dbReference type="CDD" id="cd17537">
    <property type="entry name" value="REC_FixJ"/>
    <property type="match status" value="1"/>
</dbReference>
<dbReference type="PROSITE" id="PS00622">
    <property type="entry name" value="HTH_LUXR_1"/>
    <property type="match status" value="1"/>
</dbReference>
<dbReference type="SMART" id="SM00448">
    <property type="entry name" value="REC"/>
    <property type="match status" value="1"/>
</dbReference>
<dbReference type="EMBL" id="ATCF01000004">
    <property type="protein sequence ID" value="EPE02074.1"/>
    <property type="molecule type" value="Genomic_DNA"/>
</dbReference>
<keyword evidence="2" id="KW-0902">Two-component regulatory system</keyword>
<dbReference type="Pfam" id="PF00196">
    <property type="entry name" value="GerE"/>
    <property type="match status" value="1"/>
</dbReference>
<evidence type="ECO:0000256" key="6">
    <source>
        <dbReference type="PROSITE-ProRule" id="PRU00169"/>
    </source>
</evidence>
<dbReference type="Pfam" id="PF00072">
    <property type="entry name" value="Response_reg"/>
    <property type="match status" value="1"/>
</dbReference>
<dbReference type="STRING" id="1203554.HMPREF1476_00310"/>
<dbReference type="GeneID" id="64061848"/>
<dbReference type="InterPro" id="IPR036388">
    <property type="entry name" value="WH-like_DNA-bd_sf"/>
</dbReference>
<dbReference type="InterPro" id="IPR001789">
    <property type="entry name" value="Sig_transdc_resp-reg_receiver"/>
</dbReference>
<dbReference type="PROSITE" id="PS50043">
    <property type="entry name" value="HTH_LUXR_2"/>
    <property type="match status" value="1"/>
</dbReference>
<dbReference type="InterPro" id="IPR000792">
    <property type="entry name" value="Tscrpt_reg_LuxR_C"/>
</dbReference>
<name>S3BLF4_9BURK</name>
<evidence type="ECO:0000256" key="3">
    <source>
        <dbReference type="ARBA" id="ARBA00023015"/>
    </source>
</evidence>
<gene>
    <name evidence="10" type="ORF">HMPREF1476_00310</name>
</gene>
<dbReference type="SMART" id="SM00421">
    <property type="entry name" value="HTH_LUXR"/>
    <property type="match status" value="1"/>
</dbReference>
<dbReference type="PROSITE" id="PS50110">
    <property type="entry name" value="RESPONSE_REGULATORY"/>
    <property type="match status" value="1"/>
</dbReference>
<dbReference type="FunFam" id="3.40.50.2300:FF:000018">
    <property type="entry name" value="DNA-binding transcriptional regulator NtrC"/>
    <property type="match status" value="1"/>
</dbReference>
<evidence type="ECO:0000256" key="1">
    <source>
        <dbReference type="ARBA" id="ARBA00022553"/>
    </source>
</evidence>
<dbReference type="PANTHER" id="PTHR44688:SF16">
    <property type="entry name" value="DNA-BINDING TRANSCRIPTIONAL ACTIVATOR DEVR_DOSR"/>
    <property type="match status" value="1"/>
</dbReference>
<evidence type="ECO:0000313" key="11">
    <source>
        <dbReference type="Proteomes" id="UP000014400"/>
    </source>
</evidence>